<dbReference type="Gene3D" id="3.30.40.10">
    <property type="entry name" value="Zinc/RING finger domain, C3HC4 (zinc finger)"/>
    <property type="match status" value="1"/>
</dbReference>
<reference evidence="3 4" key="1">
    <citation type="submission" date="2019-05" db="EMBL/GenBank/DDBJ databases">
        <title>Comparative genomics and metabolomics analyses of clavulanic acid producing Streptomyces species provides insight into specialized metabolism and evolution of beta-lactam biosynthetic gene clusters.</title>
        <authorList>
            <person name="Moore M.A."/>
            <person name="Cruz-Morales P."/>
            <person name="Barona Gomez F."/>
            <person name="Kapil T."/>
        </authorList>
    </citation>
    <scope>NUCLEOTIDE SEQUENCE [LARGE SCALE GENOMIC DNA]</scope>
    <source>
        <strain evidence="3 4">NRRL 5741</strain>
    </source>
</reference>
<evidence type="ECO:0000259" key="2">
    <source>
        <dbReference type="PROSITE" id="PS50271"/>
    </source>
</evidence>
<dbReference type="RefSeq" id="WP_153525931.1">
    <property type="nucleotide sequence ID" value="NZ_JBEPDZ010000003.1"/>
</dbReference>
<dbReference type="InterPro" id="IPR013083">
    <property type="entry name" value="Znf_RING/FYVE/PHD"/>
</dbReference>
<organism evidence="3 4">
    <name type="scientific">Streptomyces jumonjinensis</name>
    <dbReference type="NCBI Taxonomy" id="1945"/>
    <lineage>
        <taxon>Bacteria</taxon>
        <taxon>Bacillati</taxon>
        <taxon>Actinomycetota</taxon>
        <taxon>Actinomycetes</taxon>
        <taxon>Kitasatosporales</taxon>
        <taxon>Streptomycetaceae</taxon>
        <taxon>Streptomyces</taxon>
    </lineage>
</organism>
<evidence type="ECO:0000313" key="4">
    <source>
        <dbReference type="Proteomes" id="UP000419138"/>
    </source>
</evidence>
<feature type="domain" description="UBP-type" evidence="2">
    <location>
        <begin position="2"/>
        <end position="86"/>
    </location>
</feature>
<sequence>MSECPHVAELPRPEPAPQSGTCPECLIAGTEPVHLRLCLSCGHVGCCDSSPLRHATAHFTETGHAVMRSFEPGEDWRWCFTHSALV</sequence>
<feature type="region of interest" description="Disordered" evidence="1">
    <location>
        <begin position="1"/>
        <end position="20"/>
    </location>
</feature>
<name>A0A646KQX5_STRJU</name>
<dbReference type="GO" id="GO:0008270">
    <property type="term" value="F:zinc ion binding"/>
    <property type="evidence" value="ECO:0007669"/>
    <property type="project" value="InterPro"/>
</dbReference>
<proteinExistence type="predicted"/>
<protein>
    <recommendedName>
        <fullName evidence="2">UBP-type domain-containing protein</fullName>
    </recommendedName>
</protein>
<dbReference type="PROSITE" id="PS50271">
    <property type="entry name" value="ZF_UBP"/>
    <property type="match status" value="1"/>
</dbReference>
<dbReference type="AlphaFoldDB" id="A0A646KQX5"/>
<dbReference type="Pfam" id="PF02148">
    <property type="entry name" value="zf-UBP"/>
    <property type="match status" value="1"/>
</dbReference>
<dbReference type="Proteomes" id="UP000419138">
    <property type="component" value="Unassembled WGS sequence"/>
</dbReference>
<gene>
    <name evidence="3" type="ORF">FF041_32055</name>
</gene>
<dbReference type="OrthoDB" id="120315at2"/>
<dbReference type="EMBL" id="VCLA01000192">
    <property type="protein sequence ID" value="MQT04625.1"/>
    <property type="molecule type" value="Genomic_DNA"/>
</dbReference>
<keyword evidence="4" id="KW-1185">Reference proteome</keyword>
<comment type="caution">
    <text evidence="3">The sequence shown here is derived from an EMBL/GenBank/DDBJ whole genome shotgun (WGS) entry which is preliminary data.</text>
</comment>
<evidence type="ECO:0000313" key="3">
    <source>
        <dbReference type="EMBL" id="MQT04625.1"/>
    </source>
</evidence>
<evidence type="ECO:0000256" key="1">
    <source>
        <dbReference type="SAM" id="MobiDB-lite"/>
    </source>
</evidence>
<dbReference type="InterPro" id="IPR001607">
    <property type="entry name" value="Znf_UBP"/>
</dbReference>
<dbReference type="SUPFAM" id="SSF57850">
    <property type="entry name" value="RING/U-box"/>
    <property type="match status" value="1"/>
</dbReference>
<accession>A0A646KQX5</accession>